<evidence type="ECO:0000256" key="2">
    <source>
        <dbReference type="ARBA" id="ARBA00022670"/>
    </source>
</evidence>
<keyword evidence="5" id="KW-0325">Glycoprotein</keyword>
<dbReference type="GO" id="GO:0006508">
    <property type="term" value="P:proteolysis"/>
    <property type="evidence" value="ECO:0007669"/>
    <property type="project" value="UniProtKB-KW"/>
</dbReference>
<dbReference type="MEROPS" id="S28.003"/>
<comment type="similarity">
    <text evidence="1">Belongs to the peptidase S28 family.</text>
</comment>
<dbReference type="PANTHER" id="PTHR11010">
    <property type="entry name" value="PROTEASE S28 PRO-X CARBOXYPEPTIDASE-RELATED"/>
    <property type="match status" value="1"/>
</dbReference>
<reference evidence="6" key="1">
    <citation type="journal article" date="2014" name="BMC Genomics">
        <title>Characterizing the developmental transcriptome of the oriental fruit fly, Bactrocera dorsalis (Diptera: Tephritidae) through comparative genomic analysis with Drosophila melanogaster utilizing modENCODE datasets.</title>
        <authorList>
            <person name="Geib S.M."/>
            <person name="Calla B."/>
            <person name="Hall B."/>
            <person name="Hou S."/>
            <person name="Manoukis N.C."/>
        </authorList>
    </citation>
    <scope>NUCLEOTIDE SEQUENCE</scope>
    <source>
        <strain evidence="6">Punador</strain>
    </source>
</reference>
<evidence type="ECO:0000256" key="4">
    <source>
        <dbReference type="ARBA" id="ARBA00022801"/>
    </source>
</evidence>
<evidence type="ECO:0000256" key="3">
    <source>
        <dbReference type="ARBA" id="ARBA00022729"/>
    </source>
</evidence>
<dbReference type="AlphaFoldDB" id="A0A034VVK1"/>
<protein>
    <submittedName>
        <fullName evidence="6">Putative serine protease F56F10.1</fullName>
    </submittedName>
</protein>
<dbReference type="Gene3D" id="3.40.50.1820">
    <property type="entry name" value="alpha/beta hydrolase"/>
    <property type="match status" value="1"/>
</dbReference>
<keyword evidence="2 6" id="KW-0645">Protease</keyword>
<dbReference type="OrthoDB" id="1735038at2759"/>
<dbReference type="InterPro" id="IPR008758">
    <property type="entry name" value="Peptidase_S28"/>
</dbReference>
<accession>A0A034VVK1</accession>
<dbReference type="GO" id="GO:0070008">
    <property type="term" value="F:serine-type exopeptidase activity"/>
    <property type="evidence" value="ECO:0007669"/>
    <property type="project" value="InterPro"/>
</dbReference>
<dbReference type="Pfam" id="PF05577">
    <property type="entry name" value="Peptidase_S28"/>
    <property type="match status" value="1"/>
</dbReference>
<keyword evidence="4" id="KW-0378">Hydrolase</keyword>
<dbReference type="InterPro" id="IPR042269">
    <property type="entry name" value="Ser_carbopepase_S28_SKS"/>
</dbReference>
<dbReference type="PANTHER" id="PTHR11010:SF117">
    <property type="entry name" value="SERINE PROTEASE 16"/>
    <property type="match status" value="1"/>
</dbReference>
<dbReference type="GO" id="GO:0008239">
    <property type="term" value="F:dipeptidyl-peptidase activity"/>
    <property type="evidence" value="ECO:0007669"/>
    <property type="project" value="TreeGrafter"/>
</dbReference>
<name>A0A034VVK1_BACDO</name>
<gene>
    <name evidence="6" type="primary">YM9I</name>
</gene>
<proteinExistence type="inferred from homology"/>
<sequence>MSGSLSILIIGHLQLTTICLLIFTFNNLDNVKAFGPRRSAPYTIDEPSKQLRPDDTPEPQENWFEQKLDHFDDKQENITWKQRYFMNETFYRNDSDAPIFLTIGGELAISPRWVTKGSWIKFAEHFGAMCFHLEHRFYGKSQPKSDLSYENLKFLTSQQALADVAHFIRSMNVKYNFNSKQKWIVFGGSYPGALAAWARQKYPHLIYGAISSSAPLLAKVDFFEYLQIVKASLTTHSDNCLKAFGRAFAELETLIRQPIGQRNVNEKFNICTPIEESVTKPLDMSNFFQKLADNVAFVVQFNKVNRPEAYYTIDEVCNVMVNDTIGPPFERLGIVNGMVLENLKEKCLDYKYDNMLTEMRNVSLLAKVANGTRQWTYQTCNEFGFYQTSNDKNDTFGDRFKVDFFIKQCMDIFSESMDAKYLEKVVSQTNEFYGGLSPQSTNVLYVHGSIDPWHALGLTASNNPNIPTVFIKGTAHCAEMYDAAKSDPPQLTEARNKILDYLAQLLTNPERYE</sequence>
<dbReference type="SUPFAM" id="SSF53474">
    <property type="entry name" value="alpha/beta-Hydrolases"/>
    <property type="match status" value="1"/>
</dbReference>
<dbReference type="Gene3D" id="1.20.120.980">
    <property type="entry name" value="Serine carboxypeptidase S28, SKS domain"/>
    <property type="match status" value="1"/>
</dbReference>
<organism evidence="6">
    <name type="scientific">Bactrocera dorsalis</name>
    <name type="common">Oriental fruit fly</name>
    <name type="synonym">Dacus dorsalis</name>
    <dbReference type="NCBI Taxonomy" id="27457"/>
    <lineage>
        <taxon>Eukaryota</taxon>
        <taxon>Metazoa</taxon>
        <taxon>Ecdysozoa</taxon>
        <taxon>Arthropoda</taxon>
        <taxon>Hexapoda</taxon>
        <taxon>Insecta</taxon>
        <taxon>Pterygota</taxon>
        <taxon>Neoptera</taxon>
        <taxon>Endopterygota</taxon>
        <taxon>Diptera</taxon>
        <taxon>Brachycera</taxon>
        <taxon>Muscomorpha</taxon>
        <taxon>Tephritoidea</taxon>
        <taxon>Tephritidae</taxon>
        <taxon>Bactrocera</taxon>
        <taxon>Bactrocera</taxon>
    </lineage>
</organism>
<evidence type="ECO:0000256" key="5">
    <source>
        <dbReference type="ARBA" id="ARBA00023180"/>
    </source>
</evidence>
<evidence type="ECO:0000313" key="6">
    <source>
        <dbReference type="EMBL" id="JAC45558.1"/>
    </source>
</evidence>
<evidence type="ECO:0000256" key="1">
    <source>
        <dbReference type="ARBA" id="ARBA00011079"/>
    </source>
</evidence>
<dbReference type="FunFam" id="1.20.120.980:FF:000003">
    <property type="entry name" value="Serine protease 16"/>
    <property type="match status" value="1"/>
</dbReference>
<keyword evidence="3" id="KW-0732">Signal</keyword>
<dbReference type="EMBL" id="GAKP01013394">
    <property type="protein sequence ID" value="JAC45558.1"/>
    <property type="molecule type" value="Transcribed_RNA"/>
</dbReference>
<dbReference type="InterPro" id="IPR029058">
    <property type="entry name" value="AB_hydrolase_fold"/>
</dbReference>